<dbReference type="Proteomes" id="UP001597168">
    <property type="component" value="Unassembled WGS sequence"/>
</dbReference>
<sequence length="189" mass="19042">MSGVQKAFRWVRTSPALDKAAGALAEAVPAALRRREVTELLRARALGRPVHPAVVALPIGLYAASAALDLMPGGNRAARTLIGAGLAMAPASLATELAEYGTLGEKERRTAFVQLTANAAATVCYLTSFRLRGHGFGVVARAVSALGLAALGAGGLLGVPPTRATTAAASPTAVPSTPSTAPEGVRGPV</sequence>
<protein>
    <submittedName>
        <fullName evidence="2">DUF2231 domain-containing protein</fullName>
    </submittedName>
</protein>
<proteinExistence type="predicted"/>
<gene>
    <name evidence="2" type="ORF">ACFQ3T_18810</name>
</gene>
<evidence type="ECO:0000313" key="2">
    <source>
        <dbReference type="EMBL" id="MFD1149188.1"/>
    </source>
</evidence>
<reference evidence="3" key="1">
    <citation type="journal article" date="2019" name="Int. J. Syst. Evol. Microbiol.">
        <title>The Global Catalogue of Microorganisms (GCM) 10K type strain sequencing project: providing services to taxonomists for standard genome sequencing and annotation.</title>
        <authorList>
            <consortium name="The Broad Institute Genomics Platform"/>
            <consortium name="The Broad Institute Genome Sequencing Center for Infectious Disease"/>
            <person name="Wu L."/>
            <person name="Ma J."/>
        </authorList>
    </citation>
    <scope>NUCLEOTIDE SEQUENCE [LARGE SCALE GENOMIC DNA]</scope>
    <source>
        <strain evidence="3">CCUG 60214</strain>
    </source>
</reference>
<comment type="caution">
    <text evidence="2">The sequence shown here is derived from an EMBL/GenBank/DDBJ whole genome shotgun (WGS) entry which is preliminary data.</text>
</comment>
<accession>A0ABW3QWI3</accession>
<organism evidence="2 3">
    <name type="scientific">Saccharothrix hoggarensis</name>
    <dbReference type="NCBI Taxonomy" id="913853"/>
    <lineage>
        <taxon>Bacteria</taxon>
        <taxon>Bacillati</taxon>
        <taxon>Actinomycetota</taxon>
        <taxon>Actinomycetes</taxon>
        <taxon>Pseudonocardiales</taxon>
        <taxon>Pseudonocardiaceae</taxon>
        <taxon>Saccharothrix</taxon>
    </lineage>
</organism>
<keyword evidence="3" id="KW-1185">Reference proteome</keyword>
<evidence type="ECO:0000313" key="3">
    <source>
        <dbReference type="Proteomes" id="UP001597168"/>
    </source>
</evidence>
<evidence type="ECO:0000256" key="1">
    <source>
        <dbReference type="SAM" id="MobiDB-lite"/>
    </source>
</evidence>
<dbReference type="EMBL" id="JBHTLK010000095">
    <property type="protein sequence ID" value="MFD1149188.1"/>
    <property type="molecule type" value="Genomic_DNA"/>
</dbReference>
<feature type="region of interest" description="Disordered" evidence="1">
    <location>
        <begin position="167"/>
        <end position="189"/>
    </location>
</feature>
<dbReference type="RefSeq" id="WP_380724600.1">
    <property type="nucleotide sequence ID" value="NZ_JBHTLK010000095.1"/>
</dbReference>
<feature type="compositionally biased region" description="Low complexity" evidence="1">
    <location>
        <begin position="167"/>
        <end position="182"/>
    </location>
</feature>
<name>A0ABW3QWI3_9PSEU</name>